<evidence type="ECO:0000256" key="8">
    <source>
        <dbReference type="ARBA" id="ARBA00023136"/>
    </source>
</evidence>
<feature type="transmembrane region" description="Helical" evidence="9">
    <location>
        <begin position="241"/>
        <end position="272"/>
    </location>
</feature>
<evidence type="ECO:0000313" key="11">
    <source>
        <dbReference type="EMBL" id="QJW92713.1"/>
    </source>
</evidence>
<keyword evidence="6 9" id="KW-0812">Transmembrane</keyword>
<evidence type="ECO:0000256" key="9">
    <source>
        <dbReference type="RuleBase" id="RU361157"/>
    </source>
</evidence>
<keyword evidence="12" id="KW-1185">Reference proteome</keyword>
<dbReference type="KEGG" id="ftj:FTUN_0210"/>
<organism evidence="11 12">
    <name type="scientific">Frigoriglobus tundricola</name>
    <dbReference type="NCBI Taxonomy" id="2774151"/>
    <lineage>
        <taxon>Bacteria</taxon>
        <taxon>Pseudomonadati</taxon>
        <taxon>Planctomycetota</taxon>
        <taxon>Planctomycetia</taxon>
        <taxon>Gemmatales</taxon>
        <taxon>Gemmataceae</taxon>
        <taxon>Frigoriglobus</taxon>
    </lineage>
</organism>
<keyword evidence="5" id="KW-0997">Cell inner membrane</keyword>
<accession>A0A6M5YHI0</accession>
<dbReference type="EMBL" id="CP053452">
    <property type="protein sequence ID" value="QJW92713.1"/>
    <property type="molecule type" value="Genomic_DNA"/>
</dbReference>
<feature type="transmembrane region" description="Helical" evidence="9">
    <location>
        <begin position="200"/>
        <end position="221"/>
    </location>
</feature>
<evidence type="ECO:0000256" key="4">
    <source>
        <dbReference type="ARBA" id="ARBA00022475"/>
    </source>
</evidence>
<dbReference type="InterPro" id="IPR047817">
    <property type="entry name" value="ABC2_TM_bact-type"/>
</dbReference>
<dbReference type="GO" id="GO:0140359">
    <property type="term" value="F:ABC-type transporter activity"/>
    <property type="evidence" value="ECO:0007669"/>
    <property type="project" value="InterPro"/>
</dbReference>
<feature type="transmembrane region" description="Helical" evidence="9">
    <location>
        <begin position="131"/>
        <end position="159"/>
    </location>
</feature>
<keyword evidence="4 9" id="KW-1003">Cell membrane</keyword>
<evidence type="ECO:0000256" key="2">
    <source>
        <dbReference type="ARBA" id="ARBA00007783"/>
    </source>
</evidence>
<evidence type="ECO:0000313" key="12">
    <source>
        <dbReference type="Proteomes" id="UP000503447"/>
    </source>
</evidence>
<dbReference type="PROSITE" id="PS51012">
    <property type="entry name" value="ABC_TM2"/>
    <property type="match status" value="1"/>
</dbReference>
<keyword evidence="7 9" id="KW-1133">Transmembrane helix</keyword>
<evidence type="ECO:0000256" key="5">
    <source>
        <dbReference type="ARBA" id="ARBA00022519"/>
    </source>
</evidence>
<name>A0A6M5YHI0_9BACT</name>
<dbReference type="Proteomes" id="UP000503447">
    <property type="component" value="Chromosome"/>
</dbReference>
<evidence type="ECO:0000256" key="6">
    <source>
        <dbReference type="ARBA" id="ARBA00022692"/>
    </source>
</evidence>
<sequence length="286" mass="31529">MNSTNAEIAGAHPEPEEVVLRPGGSSRGYWAELWRYRELFYFLAWRDLKVRYKQTSVGIAWAVLRPLLVTFVFVFVFGRMANLPSPDGVPYPLLVIAGMAAWQFFASVMGEGSNSMLANANLISKVYFPRIIVPSSVVAVALADLGITAVLACGLMAWYSFLPPIQIVLLPLFLLLALAAALGIAFWLSALTVRYRDVRFVVPFLVQFGLYVTPVGFSTFSVPEEYRPLFALNPMVGVIEGFRWCALGTGALGGGILPISVVVSTILLVSGFRYYRATERRFADII</sequence>
<comment type="similarity">
    <text evidence="2 9">Belongs to the ABC-2 integral membrane protein family.</text>
</comment>
<feature type="domain" description="ABC transmembrane type-2" evidence="10">
    <location>
        <begin position="57"/>
        <end position="278"/>
    </location>
</feature>
<evidence type="ECO:0000256" key="3">
    <source>
        <dbReference type="ARBA" id="ARBA00022448"/>
    </source>
</evidence>
<feature type="transmembrane region" description="Helical" evidence="9">
    <location>
        <begin position="165"/>
        <end position="188"/>
    </location>
</feature>
<reference evidence="12" key="1">
    <citation type="submission" date="2020-05" db="EMBL/GenBank/DDBJ databases">
        <title>Frigoriglobus tundricola gen. nov., sp. nov., a psychrotolerant cellulolytic planctomycete of the family Gemmataceae with two divergent copies of 16S rRNA gene.</title>
        <authorList>
            <person name="Kulichevskaya I.S."/>
            <person name="Ivanova A.A."/>
            <person name="Naumoff D.G."/>
            <person name="Beletsky A.V."/>
            <person name="Rijpstra W.I.C."/>
            <person name="Sinninghe Damste J.S."/>
            <person name="Mardanov A.V."/>
            <person name="Ravin N.V."/>
            <person name="Dedysh S.N."/>
        </authorList>
    </citation>
    <scope>NUCLEOTIDE SEQUENCE [LARGE SCALE GENOMIC DNA]</scope>
    <source>
        <strain evidence="12">PL17</strain>
    </source>
</reference>
<comment type="subcellular location">
    <subcellularLocation>
        <location evidence="1">Cell inner membrane</location>
        <topology evidence="1">Multi-pass membrane protein</topology>
    </subcellularLocation>
    <subcellularLocation>
        <location evidence="9">Cell membrane</location>
        <topology evidence="9">Multi-pass membrane protein</topology>
    </subcellularLocation>
</comment>
<evidence type="ECO:0000259" key="10">
    <source>
        <dbReference type="PROSITE" id="PS51012"/>
    </source>
</evidence>
<dbReference type="InterPro" id="IPR013525">
    <property type="entry name" value="ABC2_TM"/>
</dbReference>
<dbReference type="AlphaFoldDB" id="A0A6M5YHI0"/>
<feature type="transmembrane region" description="Helical" evidence="9">
    <location>
        <begin position="56"/>
        <end position="77"/>
    </location>
</feature>
<protein>
    <recommendedName>
        <fullName evidence="9">Transport permease protein</fullName>
    </recommendedName>
</protein>
<dbReference type="GO" id="GO:0015920">
    <property type="term" value="P:lipopolysaccharide transport"/>
    <property type="evidence" value="ECO:0007669"/>
    <property type="project" value="TreeGrafter"/>
</dbReference>
<dbReference type="RefSeq" id="WP_171469061.1">
    <property type="nucleotide sequence ID" value="NZ_CP053452.2"/>
</dbReference>
<dbReference type="PANTHER" id="PTHR30413">
    <property type="entry name" value="INNER MEMBRANE TRANSPORT PERMEASE"/>
    <property type="match status" value="1"/>
</dbReference>
<evidence type="ECO:0000256" key="1">
    <source>
        <dbReference type="ARBA" id="ARBA00004429"/>
    </source>
</evidence>
<gene>
    <name evidence="11" type="ORF">FTUN_0210</name>
</gene>
<feature type="transmembrane region" description="Helical" evidence="9">
    <location>
        <begin position="89"/>
        <end position="110"/>
    </location>
</feature>
<keyword evidence="8 9" id="KW-0472">Membrane</keyword>
<keyword evidence="3 9" id="KW-0813">Transport</keyword>
<dbReference type="GO" id="GO:0005886">
    <property type="term" value="C:plasma membrane"/>
    <property type="evidence" value="ECO:0007669"/>
    <property type="project" value="UniProtKB-SubCell"/>
</dbReference>
<evidence type="ECO:0000256" key="7">
    <source>
        <dbReference type="ARBA" id="ARBA00022989"/>
    </source>
</evidence>
<dbReference type="Pfam" id="PF01061">
    <property type="entry name" value="ABC2_membrane"/>
    <property type="match status" value="1"/>
</dbReference>
<dbReference type="PANTHER" id="PTHR30413:SF8">
    <property type="entry name" value="TRANSPORT PERMEASE PROTEIN"/>
    <property type="match status" value="1"/>
</dbReference>
<proteinExistence type="inferred from homology"/>